<dbReference type="InterPro" id="IPR039426">
    <property type="entry name" value="TonB-dep_rcpt-like"/>
</dbReference>
<dbReference type="Proteomes" id="UP000199679">
    <property type="component" value="Chromosome I"/>
</dbReference>
<dbReference type="Pfam" id="PF07660">
    <property type="entry name" value="STN"/>
    <property type="match status" value="1"/>
</dbReference>
<evidence type="ECO:0000256" key="10">
    <source>
        <dbReference type="ARBA" id="ARBA00023170"/>
    </source>
</evidence>
<dbReference type="STRING" id="652787.SAMN05216490_2694"/>
<keyword evidence="6" id="KW-0732">Signal</keyword>
<dbReference type="SUPFAM" id="SSF49464">
    <property type="entry name" value="Carboxypeptidase regulatory domain-like"/>
    <property type="match status" value="1"/>
</dbReference>
<keyword evidence="4" id="KW-0410">Iron transport</keyword>
<dbReference type="AlphaFoldDB" id="A0A1H1YC71"/>
<evidence type="ECO:0000256" key="4">
    <source>
        <dbReference type="ARBA" id="ARBA00022496"/>
    </source>
</evidence>
<dbReference type="InterPro" id="IPR008969">
    <property type="entry name" value="CarboxyPept-like_regulatory"/>
</dbReference>
<dbReference type="GO" id="GO:0015344">
    <property type="term" value="F:siderophore uptake transmembrane transporter activity"/>
    <property type="evidence" value="ECO:0007669"/>
    <property type="project" value="TreeGrafter"/>
</dbReference>
<dbReference type="Gene3D" id="2.40.170.20">
    <property type="entry name" value="TonB-dependent receptor, beta-barrel domain"/>
    <property type="match status" value="1"/>
</dbReference>
<dbReference type="SMART" id="SM00965">
    <property type="entry name" value="STN"/>
    <property type="match status" value="1"/>
</dbReference>
<dbReference type="GO" id="GO:0044718">
    <property type="term" value="P:siderophore transmembrane transport"/>
    <property type="evidence" value="ECO:0007669"/>
    <property type="project" value="TreeGrafter"/>
</dbReference>
<evidence type="ECO:0000256" key="7">
    <source>
        <dbReference type="ARBA" id="ARBA00023004"/>
    </source>
</evidence>
<dbReference type="Gene3D" id="3.55.50.30">
    <property type="match status" value="1"/>
</dbReference>
<keyword evidence="3 12" id="KW-1134">Transmembrane beta strand</keyword>
<evidence type="ECO:0000256" key="11">
    <source>
        <dbReference type="ARBA" id="ARBA00023237"/>
    </source>
</evidence>
<evidence type="ECO:0000259" key="14">
    <source>
        <dbReference type="SMART" id="SM00965"/>
    </source>
</evidence>
<dbReference type="PANTHER" id="PTHR30069:SF29">
    <property type="entry name" value="HEMOGLOBIN AND HEMOGLOBIN-HAPTOGLOBIN-BINDING PROTEIN 1-RELATED"/>
    <property type="match status" value="1"/>
</dbReference>
<evidence type="ECO:0000256" key="1">
    <source>
        <dbReference type="ARBA" id="ARBA00004571"/>
    </source>
</evidence>
<gene>
    <name evidence="15" type="ORF">SAMN05216490_2694</name>
</gene>
<evidence type="ECO:0000256" key="2">
    <source>
        <dbReference type="ARBA" id="ARBA00022448"/>
    </source>
</evidence>
<keyword evidence="10" id="KW-0675">Receptor</keyword>
<sequence length="1147" mass="126038">MYKNFTEFMCSKPRSCIYKTLLVMKITLILLMTTFLQGFATTYAQKVVLRVNNASLKEVFEKIHKQTNYDFLYNADDLKSAKKVSLDLKDASLKQALDECFNDQALTYVIDNKTILITKKVNATNELPVAIAVTGKITDDKNSLLPGVTVREKGTQNFVTSDSRGNFKIIVANENAILVFTYVGFAPQEVPVNKSTQLNIILKETTQNLNDVVVIGYGQQKRGDVNGAISSVTAKDIQDVPQVSIDQMLQGRAAGVTVTEGTGAPGSAASVHIRGIGNLSGSNEPLYVIDGIEVSGDANNYSTSGQTANQNQNNGENAVSPLSLLNPNDVASIDVLKDASATAIYGSRASNGVIIITTKRGKKGNAHLNYDGYYGVQQQGHFLKMMDLQQYASLENQMAAIYQVAPRGEFADPSVLGPGTNWQKAVFQTAPMQNHNLSVSGATDKVDYYLSGGFLKQDGTILGSNFKRYSFRTNVNATVKDWLKLGETMALSRTEENQGLSDNGGIVYNALLSAPDQAVYNPDGTFAGPQANQLYGTINPVAQALQRTNNLVRNEVNANFYGDIRFIPDLTLRSELGGDFNFSDSRLFNPTYVYGILTNPTATLSESWQQSLYWSWKEYLTYNHTFGKSNLTALLGHEVSESTWNGISGSRQTFFSNELQTLNLGDAASAQNSEYKGSGVLESAYARGIYTYNNKYSLTATIRSDKSSNFAPGHQTGYFPSVAGSWRISDEPFMADTKKIADNIKFRVGWGEVGNQDIPGYEYGAALTPVTTGLGTGFFIDKYPNPNLKWQTSIQTDIGVDFSLINRIDVSFDWYNKTSKNFLFQEPLPTFLTGDATYLGGISSEYVNGGQVNNKGFEFSINSRNINTKDFTWNTTVTFSHYTNKVISLVANTPIIGQITNGYLQLPVTQTAVGEPIGEFYGYKVKGIFKTAQQLLSAPVQFGQPIANGTSGTWLGDIQYVDENHDGKIDASDRTYLGNPNPTFTYGFTNNFSYKAFYLNIFFQGSYGGKILNALDYAIGSLNSLYVNQLASSANYWTPSNPNSNIPAPKGGQNYNLEMSDRFLQSASYLRLQNVQLGYNLPEAWAKYVAMSKLKVYCSAQNVLVITGYKGLDPEVGQQNQNVFLTNVDLGRYPSPRTITFGINAEF</sequence>
<dbReference type="InterPro" id="IPR012910">
    <property type="entry name" value="Plug_dom"/>
</dbReference>
<dbReference type="PANTHER" id="PTHR30069">
    <property type="entry name" value="TONB-DEPENDENT OUTER MEMBRANE RECEPTOR"/>
    <property type="match status" value="1"/>
</dbReference>
<dbReference type="NCBIfam" id="TIGR04057">
    <property type="entry name" value="SusC_RagA_signa"/>
    <property type="match status" value="1"/>
</dbReference>
<protein>
    <submittedName>
        <fullName evidence="15">TonB-linked outer membrane protein, SusC/RagA family</fullName>
    </submittedName>
</protein>
<keyword evidence="11 12" id="KW-0998">Cell outer membrane</keyword>
<dbReference type="InterPro" id="IPR037066">
    <property type="entry name" value="Plug_dom_sf"/>
</dbReference>
<dbReference type="Pfam" id="PF00593">
    <property type="entry name" value="TonB_dep_Rec_b-barrel"/>
    <property type="match status" value="1"/>
</dbReference>
<keyword evidence="16" id="KW-1185">Reference proteome</keyword>
<keyword evidence="7" id="KW-0408">Iron</keyword>
<dbReference type="InterPro" id="IPR011662">
    <property type="entry name" value="Secretin/TonB_short_N"/>
</dbReference>
<keyword evidence="8 13" id="KW-0798">TonB box</keyword>
<keyword evidence="4" id="KW-0406">Ion transport</keyword>
<dbReference type="InterPro" id="IPR036942">
    <property type="entry name" value="Beta-barrel_TonB_sf"/>
</dbReference>
<comment type="similarity">
    <text evidence="12 13">Belongs to the TonB-dependent receptor family.</text>
</comment>
<evidence type="ECO:0000256" key="8">
    <source>
        <dbReference type="ARBA" id="ARBA00023077"/>
    </source>
</evidence>
<keyword evidence="2 12" id="KW-0813">Transport</keyword>
<reference evidence="15 16" key="1">
    <citation type="submission" date="2016-10" db="EMBL/GenBank/DDBJ databases">
        <authorList>
            <person name="de Groot N.N."/>
        </authorList>
    </citation>
    <scope>NUCLEOTIDE SEQUENCE [LARGE SCALE GENOMIC DNA]</scope>
    <source>
        <strain evidence="15 16">MP1X4</strain>
    </source>
</reference>
<evidence type="ECO:0000313" key="16">
    <source>
        <dbReference type="Proteomes" id="UP000199679"/>
    </source>
</evidence>
<name>A0A1H1YC71_MUCMA</name>
<evidence type="ECO:0000256" key="6">
    <source>
        <dbReference type="ARBA" id="ARBA00022729"/>
    </source>
</evidence>
<dbReference type="GO" id="GO:0009279">
    <property type="term" value="C:cell outer membrane"/>
    <property type="evidence" value="ECO:0007669"/>
    <property type="project" value="UniProtKB-SubCell"/>
</dbReference>
<dbReference type="InterPro" id="IPR023996">
    <property type="entry name" value="TonB-dep_OMP_SusC/RagA"/>
</dbReference>
<dbReference type="PROSITE" id="PS52016">
    <property type="entry name" value="TONB_DEPENDENT_REC_3"/>
    <property type="match status" value="1"/>
</dbReference>
<dbReference type="Pfam" id="PF07715">
    <property type="entry name" value="Plug"/>
    <property type="match status" value="1"/>
</dbReference>
<feature type="domain" description="Secretin/TonB short N-terminal" evidence="14">
    <location>
        <begin position="69"/>
        <end position="120"/>
    </location>
</feature>
<evidence type="ECO:0000256" key="13">
    <source>
        <dbReference type="RuleBase" id="RU003357"/>
    </source>
</evidence>
<evidence type="ECO:0000256" key="12">
    <source>
        <dbReference type="PROSITE-ProRule" id="PRU01360"/>
    </source>
</evidence>
<dbReference type="EMBL" id="LT629740">
    <property type="protein sequence ID" value="SDT19108.1"/>
    <property type="molecule type" value="Genomic_DNA"/>
</dbReference>
<evidence type="ECO:0000256" key="5">
    <source>
        <dbReference type="ARBA" id="ARBA00022692"/>
    </source>
</evidence>
<proteinExistence type="inferred from homology"/>
<dbReference type="SUPFAM" id="SSF56935">
    <property type="entry name" value="Porins"/>
    <property type="match status" value="1"/>
</dbReference>
<evidence type="ECO:0000313" key="15">
    <source>
        <dbReference type="EMBL" id="SDT19108.1"/>
    </source>
</evidence>
<dbReference type="Pfam" id="PF13715">
    <property type="entry name" value="CarbopepD_reg_2"/>
    <property type="match status" value="1"/>
</dbReference>
<accession>A0A1H1YC71</accession>
<organism evidence="15 16">
    <name type="scientific">Mucilaginibacter mallensis</name>
    <dbReference type="NCBI Taxonomy" id="652787"/>
    <lineage>
        <taxon>Bacteria</taxon>
        <taxon>Pseudomonadati</taxon>
        <taxon>Bacteroidota</taxon>
        <taxon>Sphingobacteriia</taxon>
        <taxon>Sphingobacteriales</taxon>
        <taxon>Sphingobacteriaceae</taxon>
        <taxon>Mucilaginibacter</taxon>
    </lineage>
</organism>
<evidence type="ECO:0000256" key="9">
    <source>
        <dbReference type="ARBA" id="ARBA00023136"/>
    </source>
</evidence>
<evidence type="ECO:0000256" key="3">
    <source>
        <dbReference type="ARBA" id="ARBA00022452"/>
    </source>
</evidence>
<keyword evidence="5 12" id="KW-0812">Transmembrane</keyword>
<comment type="subcellular location">
    <subcellularLocation>
        <location evidence="1 12">Cell outer membrane</location>
        <topology evidence="1 12">Multi-pass membrane protein</topology>
    </subcellularLocation>
</comment>
<dbReference type="Gene3D" id="2.170.130.10">
    <property type="entry name" value="TonB-dependent receptor, plug domain"/>
    <property type="match status" value="1"/>
</dbReference>
<dbReference type="InterPro" id="IPR000531">
    <property type="entry name" value="Beta-barrel_TonB"/>
</dbReference>
<dbReference type="InterPro" id="IPR023997">
    <property type="entry name" value="TonB-dep_OMP_SusC/RagA_CS"/>
</dbReference>
<dbReference type="NCBIfam" id="TIGR04056">
    <property type="entry name" value="OMP_RagA_SusC"/>
    <property type="match status" value="1"/>
</dbReference>
<dbReference type="Gene3D" id="2.60.40.1120">
    <property type="entry name" value="Carboxypeptidase-like, regulatory domain"/>
    <property type="match status" value="1"/>
</dbReference>
<keyword evidence="9 12" id="KW-0472">Membrane</keyword>